<organism evidence="1 2">
    <name type="scientific">Bacillus chungangensis</name>
    <dbReference type="NCBI Taxonomy" id="587633"/>
    <lineage>
        <taxon>Bacteria</taxon>
        <taxon>Bacillati</taxon>
        <taxon>Bacillota</taxon>
        <taxon>Bacilli</taxon>
        <taxon>Bacillales</taxon>
        <taxon>Bacillaceae</taxon>
        <taxon>Bacillus</taxon>
    </lineage>
</organism>
<dbReference type="Proteomes" id="UP001223586">
    <property type="component" value="Unassembled WGS sequence"/>
</dbReference>
<dbReference type="InterPro" id="IPR035911">
    <property type="entry name" value="MurE/MurF_N"/>
</dbReference>
<reference evidence="1 2" key="1">
    <citation type="submission" date="2023-07" db="EMBL/GenBank/DDBJ databases">
        <title>Genomic Encyclopedia of Type Strains, Phase IV (KMG-IV): sequencing the most valuable type-strain genomes for metagenomic binning, comparative biology and taxonomic classification.</title>
        <authorList>
            <person name="Goeker M."/>
        </authorList>
    </citation>
    <scope>NUCLEOTIDE SEQUENCE [LARGE SCALE GENOMIC DNA]</scope>
    <source>
        <strain evidence="1 2">DSM 23837</strain>
    </source>
</reference>
<dbReference type="RefSeq" id="WP_307231848.1">
    <property type="nucleotide sequence ID" value="NZ_JAUSTT010000025.1"/>
</dbReference>
<evidence type="ECO:0000313" key="2">
    <source>
        <dbReference type="Proteomes" id="UP001223586"/>
    </source>
</evidence>
<dbReference type="EMBL" id="JAUSTT010000025">
    <property type="protein sequence ID" value="MDQ0177664.1"/>
    <property type="molecule type" value="Genomic_DNA"/>
</dbReference>
<comment type="caution">
    <text evidence="1">The sequence shown here is derived from an EMBL/GenBank/DDBJ whole genome shotgun (WGS) entry which is preliminary data.</text>
</comment>
<gene>
    <name evidence="1" type="ORF">J2S08_003545</name>
</gene>
<evidence type="ECO:0000313" key="1">
    <source>
        <dbReference type="EMBL" id="MDQ0177664.1"/>
    </source>
</evidence>
<dbReference type="SUPFAM" id="SSF63418">
    <property type="entry name" value="MurE/MurF N-terminal domain"/>
    <property type="match status" value="1"/>
</dbReference>
<keyword evidence="2" id="KW-1185">Reference proteome</keyword>
<dbReference type="Gene3D" id="3.40.1390.10">
    <property type="entry name" value="MurE/MurF, N-terminal domain"/>
    <property type="match status" value="1"/>
</dbReference>
<proteinExistence type="predicted"/>
<accession>A0ABT9WX08</accession>
<protein>
    <submittedName>
        <fullName evidence="1">Uncharacterized protein</fullName>
    </submittedName>
</protein>
<sequence length="149" mass="17103">MLLYCEVSSLFPYTSGYDLRNFFFRMVSIDASVQQKMGLFIPLSEDKGKVLSTAIQNGAVAAVWEKNTPLPASLPIHFPVFFVSNPLKAFLQIADVYMEKIEKEMEDNVTHFVFYTNNNEKITYDLACKNERALLRKTINIYREKTGRG</sequence>
<name>A0ABT9WX08_9BACI</name>